<feature type="transmembrane region" description="Helical" evidence="1">
    <location>
        <begin position="6"/>
        <end position="28"/>
    </location>
</feature>
<dbReference type="OrthoDB" id="9840326at2"/>
<sequence length="149" mass="16973">MDFPELPMPVLFLIFLWLFLLIGFVPLWKKARAKMRQLRKERGAAAGLPEDHWHTEQNDPALSVSGGLSDYEALVLRKLAQTGGKGLSRRQLRAELFMEQSIFAATLESLNRRGMISIGLTIWRGVRFQLTRRGFDYAVAQGFVPILRS</sequence>
<keyword evidence="1" id="KW-1133">Transmembrane helix</keyword>
<evidence type="ECO:0000313" key="3">
    <source>
        <dbReference type="Proteomes" id="UP000193136"/>
    </source>
</evidence>
<name>A0A1X0XN37_9BACT</name>
<keyword evidence="1" id="KW-0812">Transmembrane</keyword>
<reference evidence="2 3" key="1">
    <citation type="submission" date="2017-03" db="EMBL/GenBank/DDBJ databases">
        <title>Genome sequence of Geothermobacter sp. EPR-M, Deep-Sea Iron Reducer.</title>
        <authorList>
            <person name="Tully B."/>
            <person name="Savalia P."/>
            <person name="Abuyen K."/>
            <person name="Baughan C."/>
            <person name="Romero E."/>
            <person name="Ronkowski C."/>
            <person name="Torres B."/>
            <person name="Tremblay J."/>
            <person name="Trujillo A."/>
            <person name="Tyler M."/>
            <person name="Perez-Rodriguez I."/>
            <person name="Amend J."/>
        </authorList>
    </citation>
    <scope>NUCLEOTIDE SEQUENCE [LARGE SCALE GENOMIC DNA]</scope>
    <source>
        <strain evidence="2 3">EPR-M</strain>
    </source>
</reference>
<dbReference type="EMBL" id="NAAD01000032">
    <property type="protein sequence ID" value="ORJ54270.1"/>
    <property type="molecule type" value="Genomic_DNA"/>
</dbReference>
<gene>
    <name evidence="2" type="ORF">B5V00_15755</name>
</gene>
<organism evidence="2 3">
    <name type="scientific">Geothermobacter hydrogeniphilus</name>
    <dbReference type="NCBI Taxonomy" id="1969733"/>
    <lineage>
        <taxon>Bacteria</taxon>
        <taxon>Pseudomonadati</taxon>
        <taxon>Thermodesulfobacteriota</taxon>
        <taxon>Desulfuromonadia</taxon>
        <taxon>Desulfuromonadales</taxon>
        <taxon>Geothermobacteraceae</taxon>
        <taxon>Geothermobacter</taxon>
    </lineage>
</organism>
<dbReference type="AlphaFoldDB" id="A0A1X0XN37"/>
<dbReference type="InterPro" id="IPR036390">
    <property type="entry name" value="WH_DNA-bd_sf"/>
</dbReference>
<keyword evidence="1" id="KW-0472">Membrane</keyword>
<evidence type="ECO:0000313" key="2">
    <source>
        <dbReference type="EMBL" id="ORJ54270.1"/>
    </source>
</evidence>
<evidence type="ECO:0000256" key="1">
    <source>
        <dbReference type="SAM" id="Phobius"/>
    </source>
</evidence>
<accession>A0A1X0XN37</accession>
<protein>
    <submittedName>
        <fullName evidence="2">Uncharacterized protein</fullName>
    </submittedName>
</protein>
<proteinExistence type="predicted"/>
<dbReference type="Proteomes" id="UP000193136">
    <property type="component" value="Unassembled WGS sequence"/>
</dbReference>
<keyword evidence="3" id="KW-1185">Reference proteome</keyword>
<comment type="caution">
    <text evidence="2">The sequence shown here is derived from an EMBL/GenBank/DDBJ whole genome shotgun (WGS) entry which is preliminary data.</text>
</comment>
<dbReference type="SUPFAM" id="SSF46785">
    <property type="entry name" value="Winged helix' DNA-binding domain"/>
    <property type="match status" value="1"/>
</dbReference>
<dbReference type="RefSeq" id="WP_085011766.1">
    <property type="nucleotide sequence ID" value="NZ_NAAD01000032.1"/>
</dbReference>